<dbReference type="AlphaFoldDB" id="A0A4R0S2G1"/>
<keyword evidence="2" id="KW-1185">Reference proteome</keyword>
<dbReference type="InterPro" id="IPR052953">
    <property type="entry name" value="Ser-rich/MCO-related"/>
</dbReference>
<dbReference type="SUPFAM" id="SSF49503">
    <property type="entry name" value="Cupredoxins"/>
    <property type="match status" value="2"/>
</dbReference>
<evidence type="ECO:0000313" key="2">
    <source>
        <dbReference type="Proteomes" id="UP000292702"/>
    </source>
</evidence>
<dbReference type="InterPro" id="IPR008972">
    <property type="entry name" value="Cupredoxin"/>
</dbReference>
<accession>A0A4R0S2G1</accession>
<evidence type="ECO:0000313" key="1">
    <source>
        <dbReference type="EMBL" id="TCD70574.1"/>
    </source>
</evidence>
<dbReference type="CDD" id="cd00920">
    <property type="entry name" value="Cupredoxin"/>
    <property type="match status" value="2"/>
</dbReference>
<protein>
    <recommendedName>
        <fullName evidence="3">Phytocyanin domain-containing protein</fullName>
    </recommendedName>
</protein>
<dbReference type="OrthoDB" id="1921208at2759"/>
<dbReference type="PANTHER" id="PTHR34883">
    <property type="entry name" value="SERINE-RICH PROTEIN, PUTATIVE-RELATED-RELATED"/>
    <property type="match status" value="1"/>
</dbReference>
<evidence type="ECO:0008006" key="3">
    <source>
        <dbReference type="Google" id="ProtNLM"/>
    </source>
</evidence>
<dbReference type="STRING" id="92696.A0A4R0S2G1"/>
<comment type="caution">
    <text evidence="1">The sequence shown here is derived from an EMBL/GenBank/DDBJ whole genome shotgun (WGS) entry which is preliminary data.</text>
</comment>
<gene>
    <name evidence="1" type="ORF">EIP91_002604</name>
</gene>
<organism evidence="1 2">
    <name type="scientific">Steccherinum ochraceum</name>
    <dbReference type="NCBI Taxonomy" id="92696"/>
    <lineage>
        <taxon>Eukaryota</taxon>
        <taxon>Fungi</taxon>
        <taxon>Dikarya</taxon>
        <taxon>Basidiomycota</taxon>
        <taxon>Agaricomycotina</taxon>
        <taxon>Agaricomycetes</taxon>
        <taxon>Polyporales</taxon>
        <taxon>Steccherinaceae</taxon>
        <taxon>Steccherinum</taxon>
    </lineage>
</organism>
<proteinExistence type="predicted"/>
<dbReference type="Gene3D" id="2.60.40.420">
    <property type="entry name" value="Cupredoxins - blue copper proteins"/>
    <property type="match status" value="2"/>
</dbReference>
<dbReference type="PANTHER" id="PTHR34883:SF4">
    <property type="entry name" value="CUPREDOXIN"/>
    <property type="match status" value="1"/>
</dbReference>
<sequence>MAPVARGAEHEVTVGGPGILKYDPQFLDAAVGDTVLFTFKQKNHTTTQSTFATPCSAMAGGFDSGFVPVADNNTAGPFPAARFTVKDTNPVWVYCRQANHCQQGMVFAINPGDKFAAFQAAAMGQSASTSAASSPPPGSATPVTVTATVTVSGTQLATTTYASFPGSAAPTSAVSTDHKVVVGGPSLLTFNPPNITAQIGDTITFQFMQKNHTATQSSFANPCSSLSQTSTSGQVGFDSGFMPVADNATTFPTFTVKVNDTAPIWAFCRQANPVSHCQQGMVFAANAVESSPNTFEAFQAKAKSLASPSSASSSGAPAPSQTASSATGVVVARGASVVVAMAVMGMMLA</sequence>
<dbReference type="Proteomes" id="UP000292702">
    <property type="component" value="Unassembled WGS sequence"/>
</dbReference>
<reference evidence="1 2" key="1">
    <citation type="submission" date="2018-11" db="EMBL/GenBank/DDBJ databases">
        <title>Genome assembly of Steccherinum ochraceum LE-BIN_3174, the white-rot fungus of the Steccherinaceae family (The Residual Polyporoid clade, Polyporales, Basidiomycota).</title>
        <authorList>
            <person name="Fedorova T.V."/>
            <person name="Glazunova O.A."/>
            <person name="Landesman E.O."/>
            <person name="Moiseenko K.V."/>
            <person name="Psurtseva N.V."/>
            <person name="Savinova O.S."/>
            <person name="Shakhova N.V."/>
            <person name="Tyazhelova T.V."/>
            <person name="Vasina D.V."/>
        </authorList>
    </citation>
    <scope>NUCLEOTIDE SEQUENCE [LARGE SCALE GENOMIC DNA]</scope>
    <source>
        <strain evidence="1 2">LE-BIN_3174</strain>
    </source>
</reference>
<dbReference type="EMBL" id="RWJN01000018">
    <property type="protein sequence ID" value="TCD70574.1"/>
    <property type="molecule type" value="Genomic_DNA"/>
</dbReference>
<name>A0A4R0S2G1_9APHY</name>